<proteinExistence type="predicted"/>
<dbReference type="EnsemblMetazoa" id="XM_019902799.1">
    <property type="protein sequence ID" value="XP_019758358.1"/>
    <property type="gene ID" value="LOC109536534"/>
</dbReference>
<dbReference type="InterPro" id="IPR035897">
    <property type="entry name" value="Toll_tir_struct_dom_sf"/>
</dbReference>
<dbReference type="GO" id="GO:0005068">
    <property type="term" value="F:transmembrane receptor protein tyrosine kinase adaptor activity"/>
    <property type="evidence" value="ECO:0007669"/>
    <property type="project" value="TreeGrafter"/>
</dbReference>
<feature type="region of interest" description="Disordered" evidence="2">
    <location>
        <begin position="147"/>
        <end position="170"/>
    </location>
</feature>
<dbReference type="InterPro" id="IPR017893">
    <property type="entry name" value="DBB_domain"/>
</dbReference>
<dbReference type="Pfam" id="PF14545">
    <property type="entry name" value="DBB"/>
    <property type="match status" value="1"/>
</dbReference>
<keyword evidence="5" id="KW-1185">Reference proteome</keyword>
<evidence type="ECO:0000313" key="5">
    <source>
        <dbReference type="Proteomes" id="UP000019118"/>
    </source>
</evidence>
<dbReference type="PANTHER" id="PTHR16267:SF11">
    <property type="entry name" value="STUMPS, ISOFORM E"/>
    <property type="match status" value="1"/>
</dbReference>
<dbReference type="GO" id="GO:0005829">
    <property type="term" value="C:cytosol"/>
    <property type="evidence" value="ECO:0007669"/>
    <property type="project" value="TreeGrafter"/>
</dbReference>
<feature type="region of interest" description="Disordered" evidence="2">
    <location>
        <begin position="91"/>
        <end position="120"/>
    </location>
</feature>
<feature type="region of interest" description="Disordered" evidence="2">
    <location>
        <begin position="700"/>
        <end position="733"/>
    </location>
</feature>
<keyword evidence="1" id="KW-0175">Coiled coil</keyword>
<dbReference type="PANTHER" id="PTHR16267">
    <property type="entry name" value="BANK1/PIK3AP1 FAMILY MEMBER"/>
    <property type="match status" value="1"/>
</dbReference>
<evidence type="ECO:0000259" key="3">
    <source>
        <dbReference type="PROSITE" id="PS51376"/>
    </source>
</evidence>
<dbReference type="Proteomes" id="UP000019118">
    <property type="component" value="Unassembled WGS sequence"/>
</dbReference>
<accession>A0AAR5PBC2</accession>
<feature type="region of interest" description="Disordered" evidence="2">
    <location>
        <begin position="848"/>
        <end position="893"/>
    </location>
</feature>
<protein>
    <recommendedName>
        <fullName evidence="3">DBB domain-containing protein</fullName>
    </recommendedName>
</protein>
<dbReference type="GO" id="GO:0005104">
    <property type="term" value="F:fibroblast growth factor receptor binding"/>
    <property type="evidence" value="ECO:0007669"/>
    <property type="project" value="TreeGrafter"/>
</dbReference>
<organism evidence="4 5">
    <name type="scientific">Dendroctonus ponderosae</name>
    <name type="common">Mountain pine beetle</name>
    <dbReference type="NCBI Taxonomy" id="77166"/>
    <lineage>
        <taxon>Eukaryota</taxon>
        <taxon>Metazoa</taxon>
        <taxon>Ecdysozoa</taxon>
        <taxon>Arthropoda</taxon>
        <taxon>Hexapoda</taxon>
        <taxon>Insecta</taxon>
        <taxon>Pterygota</taxon>
        <taxon>Neoptera</taxon>
        <taxon>Endopterygota</taxon>
        <taxon>Coleoptera</taxon>
        <taxon>Polyphaga</taxon>
        <taxon>Cucujiformia</taxon>
        <taxon>Curculionidae</taxon>
        <taxon>Scolytinae</taxon>
        <taxon>Dendroctonus</taxon>
    </lineage>
</organism>
<reference evidence="5" key="1">
    <citation type="journal article" date="2013" name="Genome Biol.">
        <title>Draft genome of the mountain pine beetle, Dendroctonus ponderosae Hopkins, a major forest pest.</title>
        <authorList>
            <person name="Keeling C.I."/>
            <person name="Yuen M.M."/>
            <person name="Liao N.Y."/>
            <person name="Docking T.R."/>
            <person name="Chan S.K."/>
            <person name="Taylor G.A."/>
            <person name="Palmquist D.L."/>
            <person name="Jackman S.D."/>
            <person name="Nguyen A."/>
            <person name="Li M."/>
            <person name="Henderson H."/>
            <person name="Janes J.K."/>
            <person name="Zhao Y."/>
            <person name="Pandoh P."/>
            <person name="Moore R."/>
            <person name="Sperling F.A."/>
            <person name="Huber D.P."/>
            <person name="Birol I."/>
            <person name="Jones S.J."/>
            <person name="Bohlmann J."/>
        </authorList>
    </citation>
    <scope>NUCLEOTIDE SEQUENCE</scope>
</reference>
<reference evidence="4" key="2">
    <citation type="submission" date="2024-08" db="UniProtKB">
        <authorList>
            <consortium name="EnsemblMetazoa"/>
        </authorList>
    </citation>
    <scope>IDENTIFICATION</scope>
</reference>
<dbReference type="InterPro" id="IPR036770">
    <property type="entry name" value="Ankyrin_rpt-contain_sf"/>
</dbReference>
<dbReference type="KEGG" id="dpa:109536534"/>
<feature type="region of interest" description="Disordered" evidence="2">
    <location>
        <begin position="29"/>
        <end position="52"/>
    </location>
</feature>
<sequence length="995" mass="111739">MFWSGVIDNPSYFAVPTDEPDCSAAQIRQKKRSENSETVLNRQLTPPKYNGNRREIRALLRSVSSNSADSNHELLIMGEPRLSDMAPSLAYKHPSRSNSLKKAQENPRCIPMSEEDEGSDGLLEEDEVFLADDGARYSNCSAVKRVNGSSSLKRSGSPRRHSISSFNARDRASSVASSSRSFKGDFSATMQESVSATSKVDEHSLRHMAYPRKTCLMCTRGNFSKPPANMDDILIVSLKSSEPANLWVDYFASYFEQISKQANRKAPFKIRNAYLEDSLTPKIEEQKFIEGATGVKLQLVVVCPGFLDFVAQHPEESAGLAKLLLADRTLALLLGVTDDDVTEAHRNALPLYFQWQRQSVGQDQDQTFTKKFLNQAMTILSKIWKQQSSVTAQEKSGFSVTPKKIKQGQNSVSIILTHPLQKDDLVKISLERNGELHEIKSVKRRNPYVVKITVPENLIDITAIVNILVEKNGNIIGSRPVKCESKFRELEQILRSANNPVEFMCQTLGFSPADREHLDSWLVHGFQKNLPPHFNLFGTHNTPFSASITVRKQSNEEFPTLLHFAAKFGLEKLAAQLMDCPGAEIAYEVRNVFGMTPIEIADSSGHNSLSSTLKNYKSMHEVTSCYTTLKHFSLRSKSEEDEEGYLKPREIDNLYKLCPAPRPVNPEMIRSCPTPIVTPSSECGSSLYLAMDRTAIAFSREDLRKSENEPTSPKKELDRQNHRSPSPNARKRKANAIVEDKFQRELAEIITDFKNNVHSLAQVEKLVEEWKNRNDVQKSFKEKQDQLNQMRLSYEKMQQEYKAKTKKSSPVDKFMKLFSRQSKTDEQSEEITSENVTCGPALALNQSARPISSLSTSSSGSSGRMSTISGCSVGDSGTHSDNEDRKLMISNSQGDNDFKELDFSKTNLELNYTPVPVPKPVKFSSMHHFETIEENKPVSRPDTLSISEQFYIQFPPNGQPVSGFDDAQSETPKNNYMNLPGPPSSHEYINYNPAT</sequence>
<dbReference type="CTD" id="41770"/>
<name>A0AAR5PBC2_DENPD</name>
<dbReference type="InterPro" id="IPR052446">
    <property type="entry name" value="B-cell_PI3K-Signaling_Adptrs"/>
</dbReference>
<dbReference type="PROSITE" id="PS51376">
    <property type="entry name" value="DBB"/>
    <property type="match status" value="1"/>
</dbReference>
<feature type="coiled-coil region" evidence="1">
    <location>
        <begin position="780"/>
        <end position="807"/>
    </location>
</feature>
<dbReference type="EnsemblMetazoa" id="XM_019902798.1">
    <property type="protein sequence ID" value="XP_019758357.1"/>
    <property type="gene ID" value="LOC109536534"/>
</dbReference>
<dbReference type="GeneID" id="109536534"/>
<feature type="compositionally biased region" description="Basic and acidic residues" evidence="2">
    <location>
        <begin position="700"/>
        <end position="721"/>
    </location>
</feature>
<evidence type="ECO:0000256" key="2">
    <source>
        <dbReference type="SAM" id="MobiDB-lite"/>
    </source>
</evidence>
<dbReference type="SUPFAM" id="SSF48403">
    <property type="entry name" value="Ankyrin repeat"/>
    <property type="match status" value="1"/>
</dbReference>
<feature type="domain" description="DBB" evidence="3">
    <location>
        <begin position="400"/>
        <end position="537"/>
    </location>
</feature>
<dbReference type="SMART" id="SM01282">
    <property type="entry name" value="DBB"/>
    <property type="match status" value="1"/>
</dbReference>
<feature type="region of interest" description="Disordered" evidence="2">
    <location>
        <begin position="955"/>
        <end position="995"/>
    </location>
</feature>
<feature type="compositionally biased region" description="Basic and acidic residues" evidence="2">
    <location>
        <begin position="878"/>
        <end position="887"/>
    </location>
</feature>
<dbReference type="AlphaFoldDB" id="A0AAR5PBC2"/>
<evidence type="ECO:0000313" key="4">
    <source>
        <dbReference type="EnsemblMetazoa" id="XP_019758358.1"/>
    </source>
</evidence>
<evidence type="ECO:0000256" key="1">
    <source>
        <dbReference type="SAM" id="Coils"/>
    </source>
</evidence>
<feature type="compositionally biased region" description="Low complexity" evidence="2">
    <location>
        <begin position="848"/>
        <end position="869"/>
    </location>
</feature>
<dbReference type="Gene3D" id="3.40.50.10140">
    <property type="entry name" value="Toll/interleukin-1 receptor homology (TIR) domain"/>
    <property type="match status" value="1"/>
</dbReference>